<dbReference type="Gene3D" id="3.80.10.10">
    <property type="entry name" value="Ribonuclease Inhibitor"/>
    <property type="match status" value="1"/>
</dbReference>
<name>A0A068UUI9_COFCA</name>
<dbReference type="Pfam" id="PF12937">
    <property type="entry name" value="F-box-like"/>
    <property type="match status" value="1"/>
</dbReference>
<evidence type="ECO:0000259" key="2">
    <source>
        <dbReference type="PROSITE" id="PS50181"/>
    </source>
</evidence>
<dbReference type="OMA" id="GVATMHE"/>
<evidence type="ECO:0000256" key="1">
    <source>
        <dbReference type="SAM" id="MobiDB-lite"/>
    </source>
</evidence>
<dbReference type="STRING" id="49390.A0A068UUI9"/>
<dbReference type="CDD" id="cd22164">
    <property type="entry name" value="F-box_AtSKIP19-like"/>
    <property type="match status" value="1"/>
</dbReference>
<accession>A0A068UUI9</accession>
<dbReference type="PANTHER" id="PTHR38926:SF82">
    <property type="entry name" value="F-BOX DOMAIN-CONTAINING PROTEIN"/>
    <property type="match status" value="1"/>
</dbReference>
<proteinExistence type="predicted"/>
<dbReference type="Proteomes" id="UP000295252">
    <property type="component" value="Chromosome XI"/>
</dbReference>
<evidence type="ECO:0000313" key="3">
    <source>
        <dbReference type="EMBL" id="CDP11273.1"/>
    </source>
</evidence>
<reference evidence="4" key="1">
    <citation type="journal article" date="2014" name="Science">
        <title>The coffee genome provides insight into the convergent evolution of caffeine biosynthesis.</title>
        <authorList>
            <person name="Denoeud F."/>
            <person name="Carretero-Paulet L."/>
            <person name="Dereeper A."/>
            <person name="Droc G."/>
            <person name="Guyot R."/>
            <person name="Pietrella M."/>
            <person name="Zheng C."/>
            <person name="Alberti A."/>
            <person name="Anthony F."/>
            <person name="Aprea G."/>
            <person name="Aury J.M."/>
            <person name="Bento P."/>
            <person name="Bernard M."/>
            <person name="Bocs S."/>
            <person name="Campa C."/>
            <person name="Cenci A."/>
            <person name="Combes M.C."/>
            <person name="Crouzillat D."/>
            <person name="Da Silva C."/>
            <person name="Daddiego L."/>
            <person name="De Bellis F."/>
            <person name="Dussert S."/>
            <person name="Garsmeur O."/>
            <person name="Gayraud T."/>
            <person name="Guignon V."/>
            <person name="Jahn K."/>
            <person name="Jamilloux V."/>
            <person name="Joet T."/>
            <person name="Labadie K."/>
            <person name="Lan T."/>
            <person name="Leclercq J."/>
            <person name="Lepelley M."/>
            <person name="Leroy T."/>
            <person name="Li L.T."/>
            <person name="Librado P."/>
            <person name="Lopez L."/>
            <person name="Munoz A."/>
            <person name="Noel B."/>
            <person name="Pallavicini A."/>
            <person name="Perrotta G."/>
            <person name="Poncet V."/>
            <person name="Pot D."/>
            <person name="Priyono X."/>
            <person name="Rigoreau M."/>
            <person name="Rouard M."/>
            <person name="Rozas J."/>
            <person name="Tranchant-Dubreuil C."/>
            <person name="VanBuren R."/>
            <person name="Zhang Q."/>
            <person name="Andrade A.C."/>
            <person name="Argout X."/>
            <person name="Bertrand B."/>
            <person name="de Kochko A."/>
            <person name="Graziosi G."/>
            <person name="Henry R.J."/>
            <person name="Jayarama X."/>
            <person name="Ming R."/>
            <person name="Nagai C."/>
            <person name="Rounsley S."/>
            <person name="Sankoff D."/>
            <person name="Giuliano G."/>
            <person name="Albert V.A."/>
            <person name="Wincker P."/>
            <person name="Lashermes P."/>
        </authorList>
    </citation>
    <scope>NUCLEOTIDE SEQUENCE [LARGE SCALE GENOMIC DNA]</scope>
    <source>
        <strain evidence="4">cv. DH200-94</strain>
    </source>
</reference>
<dbReference type="InParanoid" id="A0A068UUI9"/>
<organism evidence="3 4">
    <name type="scientific">Coffea canephora</name>
    <name type="common">Robusta coffee</name>
    <dbReference type="NCBI Taxonomy" id="49390"/>
    <lineage>
        <taxon>Eukaryota</taxon>
        <taxon>Viridiplantae</taxon>
        <taxon>Streptophyta</taxon>
        <taxon>Embryophyta</taxon>
        <taxon>Tracheophyta</taxon>
        <taxon>Spermatophyta</taxon>
        <taxon>Magnoliopsida</taxon>
        <taxon>eudicotyledons</taxon>
        <taxon>Gunneridae</taxon>
        <taxon>Pentapetalae</taxon>
        <taxon>asterids</taxon>
        <taxon>lamiids</taxon>
        <taxon>Gentianales</taxon>
        <taxon>Rubiaceae</taxon>
        <taxon>Ixoroideae</taxon>
        <taxon>Gardenieae complex</taxon>
        <taxon>Bertiereae - Coffeeae clade</taxon>
        <taxon>Coffeeae</taxon>
        <taxon>Coffea</taxon>
    </lineage>
</organism>
<dbReference type="PhylomeDB" id="A0A068UUI9"/>
<feature type="domain" description="F-box" evidence="2">
    <location>
        <begin position="33"/>
        <end position="80"/>
    </location>
</feature>
<dbReference type="Pfam" id="PF13516">
    <property type="entry name" value="LRR_6"/>
    <property type="match status" value="1"/>
</dbReference>
<feature type="compositionally biased region" description="Basic residues" evidence="1">
    <location>
        <begin position="1"/>
        <end position="18"/>
    </location>
</feature>
<dbReference type="AlphaFoldDB" id="A0A068UUI9"/>
<dbReference type="PROSITE" id="PS50181">
    <property type="entry name" value="FBOX"/>
    <property type="match status" value="1"/>
</dbReference>
<dbReference type="InterPro" id="IPR001810">
    <property type="entry name" value="F-box_dom"/>
</dbReference>
<sequence>MGGKGKKKKPRPKIKQVWRRKDSSAASTSSPPPPPWADLPRDITANILHRLGAIEMLEAAQKVCTTWRNVCKDPAMWREIDMYNLGDLGSMPYNLETMCRHAVDRSQGQLVAINIEYFGTDELLEYISERSGQLRRLKIACCYGMCYEGLIEAVKRFPLLEELHLIFTELSSIEIVGRSCPLLKSFTLNRTGRRHPRECNEEAFAIAKTMPGLRHLSLFGNEMTNEGLQAILDGCPHLESLDVRQCFNVYLSGELGKRCAQQIKVLKRPYDSTEGYGWDSTIYDDDSFDGYPSGFSDLDFFSDDDEFYLDYDDYTRWDPEDSDLEELFGFY</sequence>
<dbReference type="OrthoDB" id="2095648at2759"/>
<evidence type="ECO:0000313" key="4">
    <source>
        <dbReference type="Proteomes" id="UP000295252"/>
    </source>
</evidence>
<gene>
    <name evidence="3" type="ORF">GSCOC_T00033410001</name>
</gene>
<dbReference type="FunCoup" id="A0A068UUI9">
    <property type="interactions" value="952"/>
</dbReference>
<dbReference type="EMBL" id="HG739137">
    <property type="protein sequence ID" value="CDP11273.1"/>
    <property type="molecule type" value="Genomic_DNA"/>
</dbReference>
<protein>
    <recommendedName>
        <fullName evidence="2">F-box domain-containing protein</fullName>
    </recommendedName>
</protein>
<dbReference type="InterPro" id="IPR001611">
    <property type="entry name" value="Leu-rich_rpt"/>
</dbReference>
<keyword evidence="4" id="KW-1185">Reference proteome</keyword>
<dbReference type="PANTHER" id="PTHR38926">
    <property type="entry name" value="F-BOX DOMAIN CONTAINING PROTEIN, EXPRESSED"/>
    <property type="match status" value="1"/>
</dbReference>
<dbReference type="SUPFAM" id="SSF52047">
    <property type="entry name" value="RNI-like"/>
    <property type="match status" value="1"/>
</dbReference>
<dbReference type="Gramene" id="CDP11273">
    <property type="protein sequence ID" value="CDP11273"/>
    <property type="gene ID" value="GSCOC_T00033410001"/>
</dbReference>
<feature type="region of interest" description="Disordered" evidence="1">
    <location>
        <begin position="1"/>
        <end position="39"/>
    </location>
</feature>
<dbReference type="Gene3D" id="1.20.1280.50">
    <property type="match status" value="1"/>
</dbReference>
<dbReference type="InterPro" id="IPR032675">
    <property type="entry name" value="LRR_dom_sf"/>
</dbReference>